<protein>
    <submittedName>
        <fullName evidence="2">Uncharacterized protein</fullName>
    </submittedName>
</protein>
<dbReference type="OrthoDB" id="467855at2"/>
<accession>A0A2K8T1H9</accession>
<sequence length="71" mass="7628">MPGGHASHKGTSNKPNVNANGVIDDAADESLNPDDLLSEEQTNTEIHRVEESVKYPPATERPGEEKSNTNS</sequence>
<evidence type="ECO:0000256" key="1">
    <source>
        <dbReference type="SAM" id="MobiDB-lite"/>
    </source>
</evidence>
<keyword evidence="3" id="KW-1185">Reference proteome</keyword>
<evidence type="ECO:0000313" key="2">
    <source>
        <dbReference type="EMBL" id="AUB41473.1"/>
    </source>
</evidence>
<dbReference type="RefSeq" id="WP_100901873.1">
    <property type="nucleotide sequence ID" value="NZ_CAWNNC010000001.1"/>
</dbReference>
<dbReference type="KEGG" id="nfl:COO91_07521"/>
<dbReference type="Proteomes" id="UP000232003">
    <property type="component" value="Chromosome"/>
</dbReference>
<feature type="compositionally biased region" description="Acidic residues" evidence="1">
    <location>
        <begin position="25"/>
        <end position="38"/>
    </location>
</feature>
<feature type="region of interest" description="Disordered" evidence="1">
    <location>
        <begin position="1"/>
        <end position="71"/>
    </location>
</feature>
<evidence type="ECO:0000313" key="3">
    <source>
        <dbReference type="Proteomes" id="UP000232003"/>
    </source>
</evidence>
<feature type="compositionally biased region" description="Basic and acidic residues" evidence="1">
    <location>
        <begin position="61"/>
        <end position="71"/>
    </location>
</feature>
<reference evidence="2 3" key="1">
    <citation type="submission" date="2017-11" db="EMBL/GenBank/DDBJ databases">
        <title>Complete genome of a free-living desiccation-tolerant cyanobacterium and its photosynthetic adaptation to extreme terrestrial habitat.</title>
        <authorList>
            <person name="Shang J."/>
        </authorList>
    </citation>
    <scope>NUCLEOTIDE SEQUENCE [LARGE SCALE GENOMIC DNA]</scope>
    <source>
        <strain evidence="2 3">CCNUN1</strain>
    </source>
</reference>
<feature type="compositionally biased region" description="Polar residues" evidence="1">
    <location>
        <begin position="9"/>
        <end position="19"/>
    </location>
</feature>
<proteinExistence type="predicted"/>
<organism evidence="2 3">
    <name type="scientific">Nostoc flagelliforme CCNUN1</name>
    <dbReference type="NCBI Taxonomy" id="2038116"/>
    <lineage>
        <taxon>Bacteria</taxon>
        <taxon>Bacillati</taxon>
        <taxon>Cyanobacteriota</taxon>
        <taxon>Cyanophyceae</taxon>
        <taxon>Nostocales</taxon>
        <taxon>Nostocaceae</taxon>
        <taxon>Nostoc</taxon>
    </lineage>
</organism>
<dbReference type="EMBL" id="CP024785">
    <property type="protein sequence ID" value="AUB41473.1"/>
    <property type="molecule type" value="Genomic_DNA"/>
</dbReference>
<dbReference type="AlphaFoldDB" id="A0A2K8T1H9"/>
<gene>
    <name evidence="2" type="ORF">COO91_07521</name>
</gene>
<name>A0A2K8T1H9_9NOSO</name>